<name>A0AB40CD42_DIOCR</name>
<dbReference type="SUPFAM" id="SSF46565">
    <property type="entry name" value="Chaperone J-domain"/>
    <property type="match status" value="1"/>
</dbReference>
<dbReference type="PANTHER" id="PTHR45181">
    <property type="entry name" value="HEAT SHOCK PROTEIN DNAJ WITH TETRATRICOPEPTIDE REPEAT-CONTAINING PROTEIN"/>
    <property type="match status" value="1"/>
</dbReference>
<feature type="region of interest" description="Disordered" evidence="1">
    <location>
        <begin position="534"/>
        <end position="563"/>
    </location>
</feature>
<dbReference type="SUPFAM" id="SSF48452">
    <property type="entry name" value="TPR-like"/>
    <property type="match status" value="3"/>
</dbReference>
<protein>
    <submittedName>
        <fullName evidence="4">Serine-rich adhesin for platelets-like</fullName>
    </submittedName>
</protein>
<dbReference type="Pfam" id="PF00226">
    <property type="entry name" value="DnaJ"/>
    <property type="match status" value="1"/>
</dbReference>
<feature type="region of interest" description="Disordered" evidence="1">
    <location>
        <begin position="847"/>
        <end position="866"/>
    </location>
</feature>
<organism evidence="3 4">
    <name type="scientific">Dioscorea cayennensis subsp. rotundata</name>
    <name type="common">White Guinea yam</name>
    <name type="synonym">Dioscorea rotundata</name>
    <dbReference type="NCBI Taxonomy" id="55577"/>
    <lineage>
        <taxon>Eukaryota</taxon>
        <taxon>Viridiplantae</taxon>
        <taxon>Streptophyta</taxon>
        <taxon>Embryophyta</taxon>
        <taxon>Tracheophyta</taxon>
        <taxon>Spermatophyta</taxon>
        <taxon>Magnoliopsida</taxon>
        <taxon>Liliopsida</taxon>
        <taxon>Dioscoreales</taxon>
        <taxon>Dioscoreaceae</taxon>
        <taxon>Dioscorea</taxon>
    </lineage>
</organism>
<feature type="region of interest" description="Disordered" evidence="1">
    <location>
        <begin position="1164"/>
        <end position="1191"/>
    </location>
</feature>
<dbReference type="GO" id="GO:0005783">
    <property type="term" value="C:endoplasmic reticulum"/>
    <property type="evidence" value="ECO:0007669"/>
    <property type="project" value="UniProtKB-ARBA"/>
</dbReference>
<dbReference type="SMART" id="SM00271">
    <property type="entry name" value="DnaJ"/>
    <property type="match status" value="1"/>
</dbReference>
<dbReference type="PROSITE" id="PS50076">
    <property type="entry name" value="DNAJ_2"/>
    <property type="match status" value="1"/>
</dbReference>
<feature type="compositionally biased region" description="Low complexity" evidence="1">
    <location>
        <begin position="1960"/>
        <end position="1975"/>
    </location>
</feature>
<feature type="compositionally biased region" description="Polar residues" evidence="1">
    <location>
        <begin position="1014"/>
        <end position="1027"/>
    </location>
</feature>
<dbReference type="Gene3D" id="1.25.40.10">
    <property type="entry name" value="Tetratricopeptide repeat domain"/>
    <property type="match status" value="3"/>
</dbReference>
<feature type="region of interest" description="Disordered" evidence="1">
    <location>
        <begin position="1014"/>
        <end position="1042"/>
    </location>
</feature>
<feature type="region of interest" description="Disordered" evidence="1">
    <location>
        <begin position="1351"/>
        <end position="1374"/>
    </location>
</feature>
<gene>
    <name evidence="4" type="primary">LOC120273980</name>
</gene>
<reference evidence="4" key="1">
    <citation type="submission" date="2025-08" db="UniProtKB">
        <authorList>
            <consortium name="RefSeq"/>
        </authorList>
    </citation>
    <scope>IDENTIFICATION</scope>
</reference>
<dbReference type="InterPro" id="IPR001623">
    <property type="entry name" value="DnaJ_domain"/>
</dbReference>
<sequence>MVGILTPTADLESQRSLSGNPRKGEISPLYCDRVPIAFDRGLGASFRYMDQNSYGFFPAPASSSFSSWGAGSGKGTPAEGLSKPRLVKTRRRVPSSEAKPGFNPFQSGADRRDVGGMQGLPERFRGLNPFDKLPSGAASVFNSNARDASGSDNSGSFESVSSESNANSSGFVFGAGAEKSEDLNKNSSLGSDGNSGVLHQMSKVDLQSNDNEAGCTTTMLGGNSGLNHSSVAGSGEGLFSKLPEDMRKLNLESSTNEDVFAKEKQATNSSKVEREKNFIFGSDKNASVSSQFGTTVNFPPGKWSDDSDMSQRSSAASDDRPFSKLPEEMRKLNLQSSSSHNAFETPKDADCNVKVDGEGAFIFGTDKNMPFFNFGSNAHHPAEHILKSKQKSSLGSEDSPFSKLPEEMRKLNLQSSGCQNVFETSKEADHNGKVDVEGAFIFGTDKNVPPSFHFGSSVHHPPEHVSKSKQKSSLGFQDGPFSKLSEEMRKLNLQSSGSQNVFETPKEADHNVEVDGARAFIFGAEKNSSTTFQFGSSVHHRSEQISKSKQKSSLGSEDNPFSKLPEEMRKLNLQSSSSKNAFDMTKEADLNSEAARKNASTSFKFSSSPLFHQEKGCNSSLRTSHSCDDIPFSTLQEEKRELNIGNSSNESAFEAAREADHCSKVDGEKIFIFGGDKNASMSFPFIGTVKTDNYPSEKSSNTDQRPCFGSDDGPFFQLPEEMKKLNLQSSSMEHAFEKPKEDDHSYMHDVEKAFFGSASNLPNFFQFGNSANCPQEKSSDMGEKSTLGSDYDLPSKVSDVDSKMDLQGLGNENGFGYTDQVDHSQNLFLGSNGMPFSVLPDEMRELKTNSSGNKDGLHNTKPVAQNSDTDVRKTFLFGSSKNETSFFGASTSDKFSEKMKASIGVEKPSADANSKSGHTASSFVFGSSDSISSSIGGSSSSTLPTDMSKEQSTSNDSPMDASAPFPFQEENQGAGSSLGEIPTSQGFGHSVPTGANLDAHDPFKFSFQAKKQDANSSMGTIPSTQMHTAAKPSGVPETASPMSSSCHGFQSFETEFSFGKMNVGFQTPHVKFKTTNQVNSSFCENLFAGGCQKVGFGLKKGVSKATQLKKKRGKLRQSATFRQSNDEIFISRENISQDNPAADSLGEYSPMDYSPYHDKLATDHCSSREASAASDEPVHLPSHVSKDTHSIPVDDRDRNLFFAAQQLDISEGDLKHVLNNYSSQAQFESTFPLGSAFTNVQNLEIGTGSFMPETEGGVNLTNDARAAPANEESFPFSTNIDGPPNEDRAYIFESHVPDSRELKFTFSASSSTQGPLFSSKRHSRRKDRIKADKDLCNFTLDAKIPFPPKFSPASSISQVTAHAQGEKDNSDALSTEDDNMVEAHAKLESRQRSTSTAAVSIAAQEACENWRLRGNQAYANGHLPKAEEYYTRGINSISPNETLQNCLRVLMLCYSNRAAARMSLGRMREALNDSLMAAAIDPNFPKAQLRAANCHLALGETVDAVKHYQNCLQLDRTGDVDHKICKEATDGLGKAQLVAGHMEQSENILMKRASVEAKRALELISDALLISPFSEKLLEMKAEALFMLRKYDEVIALCEKTLDLAEKNAFSIVADGQRKDRDTIEGMKSSTVRLWRWHLISKSNFYLGKLDEALELLQKQEQIQPIADKYVAKSSELSATISELLRLKSAGNEAFQAGRYSEAVESYTAALTLNIESRPFTAICFCNRAAAYQALGQITDAIADCSLAIALDTSYAKAISRRATLHEMIRDYHQASNDLRRLMCLLEKQSNKDDQSGTLRRSNSNASELKRIQLRLSMMEDEARKEIPLDMYLILGIESSSSEVDLKKAYRKAALRHHPDKVSRFFVRSENADEGFWKEVADEVRTDADQLFKLIHEAYTTLSDPTKRLQYDTEEEIRTSIKKGYCGSGKPKAPTDKYSSPYEKSTNRRQWREGWKPYGSSQYQWSDSSRSNFQY</sequence>
<dbReference type="RefSeq" id="XP_039136662.1">
    <property type="nucleotide sequence ID" value="XM_039280728.1"/>
</dbReference>
<accession>A0AB40CD42</accession>
<feature type="region of interest" description="Disordered" evidence="1">
    <location>
        <begin position="144"/>
        <end position="166"/>
    </location>
</feature>
<feature type="compositionally biased region" description="Polar residues" evidence="1">
    <location>
        <begin position="1352"/>
        <end position="1361"/>
    </location>
</feature>
<dbReference type="PRINTS" id="PR00625">
    <property type="entry name" value="JDOMAIN"/>
</dbReference>
<dbReference type="PANTHER" id="PTHR45181:SF4">
    <property type="entry name" value="HEAT SHOCK PROTEIN DNAJ WITH TETRATRICOPEPTIDE REPEAT-CONTAINING PROTEIN"/>
    <property type="match status" value="1"/>
</dbReference>
<dbReference type="Proteomes" id="UP001515500">
    <property type="component" value="Chromosome 12"/>
</dbReference>
<evidence type="ECO:0000313" key="4">
    <source>
        <dbReference type="RefSeq" id="XP_039136662.1"/>
    </source>
</evidence>
<feature type="compositionally biased region" description="Low complexity" evidence="1">
    <location>
        <begin position="148"/>
        <end position="166"/>
    </location>
</feature>
<feature type="region of interest" description="Disordered" evidence="1">
    <location>
        <begin position="1"/>
        <end position="24"/>
    </location>
</feature>
<evidence type="ECO:0000313" key="3">
    <source>
        <dbReference type="Proteomes" id="UP001515500"/>
    </source>
</evidence>
<dbReference type="InterPro" id="IPR011990">
    <property type="entry name" value="TPR-like_helical_dom_sf"/>
</dbReference>
<dbReference type="GeneID" id="120273980"/>
<feature type="compositionally biased region" description="Low complexity" evidence="1">
    <location>
        <begin position="547"/>
        <end position="557"/>
    </location>
</feature>
<feature type="compositionally biased region" description="Low complexity" evidence="1">
    <location>
        <begin position="929"/>
        <end position="941"/>
    </location>
</feature>
<feature type="region of interest" description="Disordered" evidence="1">
    <location>
        <begin position="929"/>
        <end position="995"/>
    </location>
</feature>
<dbReference type="InterPro" id="IPR019734">
    <property type="entry name" value="TPR_rpt"/>
</dbReference>
<dbReference type="CDD" id="cd06257">
    <property type="entry name" value="DnaJ"/>
    <property type="match status" value="1"/>
</dbReference>
<feature type="compositionally biased region" description="Polar residues" evidence="1">
    <location>
        <begin position="942"/>
        <end position="957"/>
    </location>
</feature>
<evidence type="ECO:0000259" key="2">
    <source>
        <dbReference type="PROSITE" id="PS50076"/>
    </source>
</evidence>
<feature type="region of interest" description="Disordered" evidence="1">
    <location>
        <begin position="67"/>
        <end position="129"/>
    </location>
</feature>
<feature type="region of interest" description="Disordered" evidence="1">
    <location>
        <begin position="291"/>
        <end position="324"/>
    </location>
</feature>
<keyword evidence="3" id="KW-1185">Reference proteome</keyword>
<dbReference type="InterPro" id="IPR036869">
    <property type="entry name" value="J_dom_sf"/>
</dbReference>
<proteinExistence type="predicted"/>
<dbReference type="Gene3D" id="1.10.287.110">
    <property type="entry name" value="DnaJ domain"/>
    <property type="match status" value="1"/>
</dbReference>
<dbReference type="SMART" id="SM00028">
    <property type="entry name" value="TPR"/>
    <property type="match status" value="8"/>
</dbReference>
<feature type="region of interest" description="Disordered" evidence="1">
    <location>
        <begin position="1923"/>
        <end position="1975"/>
    </location>
</feature>
<feature type="domain" description="J" evidence="2">
    <location>
        <begin position="1830"/>
        <end position="1915"/>
    </location>
</feature>
<evidence type="ECO:0000256" key="1">
    <source>
        <dbReference type="SAM" id="MobiDB-lite"/>
    </source>
</evidence>